<accession>A0A1X7TP20</accession>
<reference evidence="2" key="1">
    <citation type="submission" date="2017-05" db="UniProtKB">
        <authorList>
            <consortium name="EnsemblMetazoa"/>
        </authorList>
    </citation>
    <scope>IDENTIFICATION</scope>
</reference>
<name>A0A1X7TP20_AMPQE</name>
<feature type="compositionally biased region" description="Basic and acidic residues" evidence="1">
    <location>
        <begin position="1"/>
        <end position="12"/>
    </location>
</feature>
<proteinExistence type="predicted"/>
<organism evidence="2">
    <name type="scientific">Amphimedon queenslandica</name>
    <name type="common">Sponge</name>
    <dbReference type="NCBI Taxonomy" id="400682"/>
    <lineage>
        <taxon>Eukaryota</taxon>
        <taxon>Metazoa</taxon>
        <taxon>Porifera</taxon>
        <taxon>Demospongiae</taxon>
        <taxon>Heteroscleromorpha</taxon>
        <taxon>Haplosclerida</taxon>
        <taxon>Niphatidae</taxon>
        <taxon>Amphimedon</taxon>
    </lineage>
</organism>
<evidence type="ECO:0000313" key="2">
    <source>
        <dbReference type="EnsemblMetazoa" id="Aqu2.1.16736_001"/>
    </source>
</evidence>
<feature type="region of interest" description="Disordered" evidence="1">
    <location>
        <begin position="1"/>
        <end position="36"/>
    </location>
</feature>
<dbReference type="AlphaFoldDB" id="A0A1X7TP20"/>
<protein>
    <submittedName>
        <fullName evidence="2">Uncharacterized protein</fullName>
    </submittedName>
</protein>
<sequence length="112" mass="12689">MADVKENGESESKKRRRGFDSGVDEMPEMEQTGELVTPATLPKLDSNQRHALSLAKKYAQEITAKHQQAKQSEVQVQQMQSLQEAANQQRALLLMSRIMYQTMSLIDGVIHF</sequence>
<dbReference type="InParanoid" id="A0A1X7TP20"/>
<dbReference type="EnsemblMetazoa" id="Aqu2.1.16736_001">
    <property type="protein sequence ID" value="Aqu2.1.16736_001"/>
    <property type="gene ID" value="Aqu2.1.16736"/>
</dbReference>
<evidence type="ECO:0000256" key="1">
    <source>
        <dbReference type="SAM" id="MobiDB-lite"/>
    </source>
</evidence>